<accession>A0ABV9U1J2</accession>
<proteinExistence type="predicted"/>
<evidence type="ECO:0000313" key="1">
    <source>
        <dbReference type="EMBL" id="MFC4909265.1"/>
    </source>
</evidence>
<dbReference type="RefSeq" id="WP_378256640.1">
    <property type="nucleotide sequence ID" value="NZ_JBHSIT010000005.1"/>
</dbReference>
<dbReference type="EMBL" id="JBHSIT010000005">
    <property type="protein sequence ID" value="MFC4909265.1"/>
    <property type="molecule type" value="Genomic_DNA"/>
</dbReference>
<keyword evidence="2" id="KW-1185">Reference proteome</keyword>
<reference evidence="2" key="1">
    <citation type="journal article" date="2019" name="Int. J. Syst. Evol. Microbiol.">
        <title>The Global Catalogue of Microorganisms (GCM) 10K type strain sequencing project: providing services to taxonomists for standard genome sequencing and annotation.</title>
        <authorList>
            <consortium name="The Broad Institute Genomics Platform"/>
            <consortium name="The Broad Institute Genome Sequencing Center for Infectious Disease"/>
            <person name="Wu L."/>
            <person name="Ma J."/>
        </authorList>
    </citation>
    <scope>NUCLEOTIDE SEQUENCE [LARGE SCALE GENOMIC DNA]</scope>
    <source>
        <strain evidence="2">KLKA75</strain>
    </source>
</reference>
<organism evidence="1 2">
    <name type="scientific">Actinomadura gamaensis</name>
    <dbReference type="NCBI Taxonomy" id="1763541"/>
    <lineage>
        <taxon>Bacteria</taxon>
        <taxon>Bacillati</taxon>
        <taxon>Actinomycetota</taxon>
        <taxon>Actinomycetes</taxon>
        <taxon>Streptosporangiales</taxon>
        <taxon>Thermomonosporaceae</taxon>
        <taxon>Actinomadura</taxon>
    </lineage>
</organism>
<evidence type="ECO:0008006" key="3">
    <source>
        <dbReference type="Google" id="ProtNLM"/>
    </source>
</evidence>
<dbReference type="Proteomes" id="UP001595872">
    <property type="component" value="Unassembled WGS sequence"/>
</dbReference>
<gene>
    <name evidence="1" type="ORF">ACFPCY_18225</name>
</gene>
<sequence length="309" mass="34764">MQNRLTDALREGPFHEALRTAIAERGLSLHRVRHHLARQGVDVGVTTLSYWQRGRRRPERPESLRAVRALEEVLDLPDRSLTALLEAPRPRGRAAGLPPGSVAYREVLPQGPVLEAVLADFGGPLTGRGLETVHLYERLEVGPDRDGRRRELLQTVRARPGEERVDRCVTVYRGDPGCDVDAVQVRALDGCRVGRVRRHPAALLVVAELMFDSVLLPDETYLLRYEVADDSRRQCDSYERGFRFPTGQYVLQVAFDAAALPVRCHRFARRSVGAPELDVAEVVPNAHRSVHLVAEDLRPGVHGIRWEWD</sequence>
<name>A0ABV9U1J2_9ACTN</name>
<comment type="caution">
    <text evidence="1">The sequence shown here is derived from an EMBL/GenBank/DDBJ whole genome shotgun (WGS) entry which is preliminary data.</text>
</comment>
<evidence type="ECO:0000313" key="2">
    <source>
        <dbReference type="Proteomes" id="UP001595872"/>
    </source>
</evidence>
<protein>
    <recommendedName>
        <fullName evidence="3">XRE family transcriptional regulator</fullName>
    </recommendedName>
</protein>